<protein>
    <recommendedName>
        <fullName evidence="1">Probable branched-chain-amino-acid aminotransferase</fullName>
    </recommendedName>
</protein>
<evidence type="ECO:0000313" key="2">
    <source>
        <dbReference type="EMBL" id="CUH82951.1"/>
    </source>
</evidence>
<keyword evidence="2" id="KW-0032">Aminotransferase</keyword>
<dbReference type="InterPro" id="IPR036038">
    <property type="entry name" value="Aminotransferase-like"/>
</dbReference>
<dbReference type="STRING" id="340021.TM5383_00133"/>
<dbReference type="Pfam" id="PF01063">
    <property type="entry name" value="Aminotran_4"/>
    <property type="match status" value="1"/>
</dbReference>
<dbReference type="Gene3D" id="3.30.470.10">
    <property type="match status" value="1"/>
</dbReference>
<dbReference type="NCBIfam" id="NF005729">
    <property type="entry name" value="PRK07546.1-3"/>
    <property type="match status" value="1"/>
</dbReference>
<proteinExistence type="predicted"/>
<name>A0A0P1H7Z9_9RHOB</name>
<dbReference type="EMBL" id="CYSF01000001">
    <property type="protein sequence ID" value="CUH82951.1"/>
    <property type="molecule type" value="Genomic_DNA"/>
</dbReference>
<evidence type="ECO:0000256" key="1">
    <source>
        <dbReference type="ARBA" id="ARBA00014472"/>
    </source>
</evidence>
<organism evidence="2 3">
    <name type="scientific">Thalassovita mediterranea</name>
    <dbReference type="NCBI Taxonomy" id="340021"/>
    <lineage>
        <taxon>Bacteria</taxon>
        <taxon>Pseudomonadati</taxon>
        <taxon>Pseudomonadota</taxon>
        <taxon>Alphaproteobacteria</taxon>
        <taxon>Rhodobacterales</taxon>
        <taxon>Roseobacteraceae</taxon>
        <taxon>Thalassovita</taxon>
    </lineage>
</organism>
<reference evidence="2 3" key="1">
    <citation type="submission" date="2015-09" db="EMBL/GenBank/DDBJ databases">
        <authorList>
            <consortium name="Swine Surveillance"/>
        </authorList>
    </citation>
    <scope>NUCLEOTIDE SEQUENCE [LARGE SCALE GENOMIC DNA]</scope>
    <source>
        <strain evidence="2 3">CECT 8383</strain>
    </source>
</reference>
<dbReference type="Gene3D" id="3.20.10.10">
    <property type="entry name" value="D-amino Acid Aminotransferase, subunit A, domain 2"/>
    <property type="match status" value="1"/>
</dbReference>
<keyword evidence="3" id="KW-1185">Reference proteome</keyword>
<dbReference type="GO" id="GO:0008483">
    <property type="term" value="F:transaminase activity"/>
    <property type="evidence" value="ECO:0007669"/>
    <property type="project" value="UniProtKB-KW"/>
</dbReference>
<sequence>MHIARLAASAQALGFHFDEAALIAKLDALASDAPLRCRLTLAQDGTLDLTTAPLPDPWRVATFIISDIRLPSDDPLLRHKTTRRDLYDQARAALPEGVQEAVMLNERGEVCEGTITNISITTPDGDRLTPPLSSGLLAGVYRQSRLNRGLLQEATLTLTDLAEATSINLINSLRGSTQAIWAPECAHFPQQ</sequence>
<dbReference type="InterPro" id="IPR043132">
    <property type="entry name" value="BCAT-like_C"/>
</dbReference>
<keyword evidence="2" id="KW-0808">Transferase</keyword>
<dbReference type="InterPro" id="IPR043131">
    <property type="entry name" value="BCAT-like_N"/>
</dbReference>
<dbReference type="AlphaFoldDB" id="A0A0P1H7Z9"/>
<dbReference type="InterPro" id="IPR001544">
    <property type="entry name" value="Aminotrans_IV"/>
</dbReference>
<evidence type="ECO:0000313" key="3">
    <source>
        <dbReference type="Proteomes" id="UP000051681"/>
    </source>
</evidence>
<gene>
    <name evidence="2" type="primary">ilvE_1</name>
    <name evidence="2" type="ORF">TM5383_00133</name>
</gene>
<dbReference type="SUPFAM" id="SSF56752">
    <property type="entry name" value="D-aminoacid aminotransferase-like PLP-dependent enzymes"/>
    <property type="match status" value="1"/>
</dbReference>
<dbReference type="Proteomes" id="UP000051681">
    <property type="component" value="Unassembled WGS sequence"/>
</dbReference>
<accession>A0A0P1H7Z9</accession>